<feature type="transmembrane region" description="Helical" evidence="3">
    <location>
        <begin position="82"/>
        <end position="103"/>
    </location>
</feature>
<dbReference type="SUPFAM" id="SSF55909">
    <property type="entry name" value="Pentein"/>
    <property type="match status" value="1"/>
</dbReference>
<keyword evidence="4" id="KW-0732">Signal</keyword>
<keyword evidence="3" id="KW-0812">Transmembrane</keyword>
<sequence length="417" mass="43657">MSQQSTPKPQLAVVALAALAAAGVTLAATLFKTNERDLTFSVSVWDTFSNAFGIAVVPVLIYFVALAIFGLFGWLRNWWRGLIAGTASILIGGALGYLLQIVSNGVELNGDAWAAIFSEFLGLNFPLLISGMLSATFVAPAALRTLAPVAGEPARYAAAAGGEATASTFESGSAFLRIPSDALLERLGDDSDDANEQWEALVSAFEQHDWGTQAVPGGDDDDERAVLLGDTALVLGEQVIMARPKHGDARASLIAVRETLETAGAVFDELEAPAEFHPADVVQAEGVLYVGVGGTTNKSAVRGLRRLLGDRGYRIVGVPMMGSVPLSEALSVLPDGTRLIWREALETPDVLGDCLIAPEPAGAAVLALSPTTIAVSADAPNTADLLEDLGYEVERLDISAFAAVGGTLPRLSLRSRD</sequence>
<evidence type="ECO:0000256" key="1">
    <source>
        <dbReference type="ARBA" id="ARBA00008532"/>
    </source>
</evidence>
<protein>
    <submittedName>
        <fullName evidence="5">Uncharacterized protein</fullName>
    </submittedName>
</protein>
<gene>
    <name evidence="5" type="ORF">M3M28_09410</name>
</gene>
<proteinExistence type="inferred from homology"/>
<accession>A0ABY4MV16</accession>
<feature type="transmembrane region" description="Helical" evidence="3">
    <location>
        <begin position="51"/>
        <end position="75"/>
    </location>
</feature>
<evidence type="ECO:0000313" key="5">
    <source>
        <dbReference type="EMBL" id="UQN14265.1"/>
    </source>
</evidence>
<dbReference type="Gene3D" id="3.75.10.10">
    <property type="entry name" value="L-arginine/glycine Amidinotransferase, Chain A"/>
    <property type="match status" value="1"/>
</dbReference>
<evidence type="ECO:0000256" key="2">
    <source>
        <dbReference type="ARBA" id="ARBA00022801"/>
    </source>
</evidence>
<evidence type="ECO:0000256" key="4">
    <source>
        <dbReference type="SAM" id="SignalP"/>
    </source>
</evidence>
<feature type="chain" id="PRO_5046407357" evidence="4">
    <location>
        <begin position="28"/>
        <end position="417"/>
    </location>
</feature>
<keyword evidence="2" id="KW-0378">Hydrolase</keyword>
<dbReference type="PANTHER" id="PTHR12737:SF9">
    <property type="entry name" value="DIMETHYLARGININASE"/>
    <property type="match status" value="1"/>
</dbReference>
<evidence type="ECO:0000256" key="3">
    <source>
        <dbReference type="SAM" id="Phobius"/>
    </source>
</evidence>
<name>A0ABY4MV16_9MICO</name>
<comment type="similarity">
    <text evidence="1">Belongs to the DDAH family.</text>
</comment>
<dbReference type="InterPro" id="IPR033199">
    <property type="entry name" value="DDAH-like"/>
</dbReference>
<keyword evidence="3" id="KW-0472">Membrane</keyword>
<feature type="transmembrane region" description="Helical" evidence="3">
    <location>
        <begin position="123"/>
        <end position="143"/>
    </location>
</feature>
<feature type="signal peptide" evidence="4">
    <location>
        <begin position="1"/>
        <end position="27"/>
    </location>
</feature>
<dbReference type="PANTHER" id="PTHR12737">
    <property type="entry name" value="DIMETHYLARGININE DIMETHYLAMINOHYDROLASE"/>
    <property type="match status" value="1"/>
</dbReference>
<keyword evidence="3" id="KW-1133">Transmembrane helix</keyword>
<dbReference type="EMBL" id="CP097160">
    <property type="protein sequence ID" value="UQN14265.1"/>
    <property type="molecule type" value="Genomic_DNA"/>
</dbReference>
<reference evidence="5" key="1">
    <citation type="submission" date="2022-05" db="EMBL/GenBank/DDBJ databases">
        <title>Complete genome sequence of toluene-degrading Gulosibacter sediminis strain ACHW.36C.</title>
        <authorList>
            <person name="Wai A.C."/>
            <person name="Lai G.K."/>
            <person name="Griffin S.D."/>
            <person name="Leung F.C."/>
        </authorList>
    </citation>
    <scope>NUCLEOTIDE SEQUENCE [LARGE SCALE GENOMIC DNA]</scope>
    <source>
        <strain evidence="5">ACHW.36C</strain>
    </source>
</reference>
<organism evidence="5">
    <name type="scientific">Gulosibacter sediminis</name>
    <dbReference type="NCBI Taxonomy" id="1729695"/>
    <lineage>
        <taxon>Bacteria</taxon>
        <taxon>Bacillati</taxon>
        <taxon>Actinomycetota</taxon>
        <taxon>Actinomycetes</taxon>
        <taxon>Micrococcales</taxon>
        <taxon>Microbacteriaceae</taxon>
        <taxon>Gulosibacter</taxon>
    </lineage>
</organism>